<evidence type="ECO:0000256" key="3">
    <source>
        <dbReference type="ARBA" id="ARBA00014341"/>
    </source>
</evidence>
<evidence type="ECO:0000313" key="8">
    <source>
        <dbReference type="EMBL" id="TXE14609.1"/>
    </source>
</evidence>
<dbReference type="Gene3D" id="1.10.357.10">
    <property type="entry name" value="Tetracycline Repressor, domain 2"/>
    <property type="match status" value="1"/>
</dbReference>
<protein>
    <recommendedName>
        <fullName evidence="3">Biofilm operon icaADBC HTH-type negative transcriptional regulator IcaR</fullName>
    </recommendedName>
    <alternativeName>
        <fullName evidence="5">Intercellular adhesion protein R</fullName>
    </alternativeName>
</protein>
<accession>A0A5C7B4B3</accession>
<gene>
    <name evidence="8" type="ORF">ESV85_03315</name>
</gene>
<organism evidence="8 9">
    <name type="scientific">Algoriphagus aquimarinus</name>
    <dbReference type="NCBI Taxonomy" id="237018"/>
    <lineage>
        <taxon>Bacteria</taxon>
        <taxon>Pseudomonadati</taxon>
        <taxon>Bacteroidota</taxon>
        <taxon>Cytophagia</taxon>
        <taxon>Cytophagales</taxon>
        <taxon>Cyclobacteriaceae</taxon>
        <taxon>Algoriphagus</taxon>
    </lineage>
</organism>
<comment type="caution">
    <text evidence="8">The sequence shown here is derived from an EMBL/GenBank/DDBJ whole genome shotgun (WGS) entry which is preliminary data.</text>
</comment>
<reference evidence="8 9" key="1">
    <citation type="submission" date="2019-08" db="EMBL/GenBank/DDBJ databases">
        <title>Genomes sequence of Algoriphagus aquimarinus ACAM450.</title>
        <authorList>
            <person name="Bowman J.P."/>
        </authorList>
    </citation>
    <scope>NUCLEOTIDE SEQUENCE [LARGE SCALE GENOMIC DNA]</scope>
    <source>
        <strain evidence="8 9">ACAM 450</strain>
    </source>
</reference>
<keyword evidence="4 6" id="KW-0238">DNA-binding</keyword>
<proteinExistence type="predicted"/>
<dbReference type="PROSITE" id="PS50977">
    <property type="entry name" value="HTH_TETR_2"/>
    <property type="match status" value="1"/>
</dbReference>
<comment type="function">
    <text evidence="1">Represses transcription of the icaADBC operon necessary for biofilm production.</text>
</comment>
<evidence type="ECO:0000256" key="2">
    <source>
        <dbReference type="ARBA" id="ARBA00011738"/>
    </source>
</evidence>
<dbReference type="InterPro" id="IPR041646">
    <property type="entry name" value="IcaR_C"/>
</dbReference>
<dbReference type="GO" id="GO:0003677">
    <property type="term" value="F:DNA binding"/>
    <property type="evidence" value="ECO:0007669"/>
    <property type="project" value="UniProtKB-UniRule"/>
</dbReference>
<evidence type="ECO:0000256" key="1">
    <source>
        <dbReference type="ARBA" id="ARBA00002291"/>
    </source>
</evidence>
<feature type="DNA-binding region" description="H-T-H motif" evidence="6">
    <location>
        <begin position="30"/>
        <end position="49"/>
    </location>
</feature>
<evidence type="ECO:0000256" key="6">
    <source>
        <dbReference type="PROSITE-ProRule" id="PRU00335"/>
    </source>
</evidence>
<dbReference type="Proteomes" id="UP000321935">
    <property type="component" value="Unassembled WGS sequence"/>
</dbReference>
<dbReference type="OrthoDB" id="7618612at2"/>
<feature type="domain" description="HTH tetR-type" evidence="7">
    <location>
        <begin position="7"/>
        <end position="67"/>
    </location>
</feature>
<evidence type="ECO:0000256" key="5">
    <source>
        <dbReference type="ARBA" id="ARBA00030200"/>
    </source>
</evidence>
<evidence type="ECO:0000259" key="7">
    <source>
        <dbReference type="PROSITE" id="PS50977"/>
    </source>
</evidence>
<name>A0A5C7B4B3_9BACT</name>
<dbReference type="InterPro" id="IPR001647">
    <property type="entry name" value="HTH_TetR"/>
</dbReference>
<dbReference type="EMBL" id="VORW01000001">
    <property type="protein sequence ID" value="TXE14609.1"/>
    <property type="molecule type" value="Genomic_DNA"/>
</dbReference>
<dbReference type="SUPFAM" id="SSF46689">
    <property type="entry name" value="Homeodomain-like"/>
    <property type="match status" value="1"/>
</dbReference>
<dbReference type="AlphaFoldDB" id="A0A5C7B4B3"/>
<sequence length="200" mass="23905">MGIKISESRKREIIQGFYQLSKVNGLENTSIAKIGKHLGMPPSLVMHYFPTREILISNLISYILQQMLLIYQPMLKELEIQNYADPHTFVNRLFSRDWNLLLDDGVFYSCYSLIFRNKRIKDEYRVLHEKLREYLKDILDRDENLIGKDTELLSEQIFVVVEGAYYYLSMFDDPEVYEQKVTIFKNQVYDLLRKYEVQHL</sequence>
<evidence type="ECO:0000313" key="9">
    <source>
        <dbReference type="Proteomes" id="UP000321935"/>
    </source>
</evidence>
<dbReference type="RefSeq" id="WP_146914806.1">
    <property type="nucleotide sequence ID" value="NZ_VORW01000001.1"/>
</dbReference>
<comment type="subunit">
    <text evidence="2">Homodimer.</text>
</comment>
<evidence type="ECO:0000256" key="4">
    <source>
        <dbReference type="ARBA" id="ARBA00023125"/>
    </source>
</evidence>
<dbReference type="InterPro" id="IPR009057">
    <property type="entry name" value="Homeodomain-like_sf"/>
</dbReference>
<dbReference type="Pfam" id="PF18665">
    <property type="entry name" value="TetR_C_37"/>
    <property type="match status" value="1"/>
</dbReference>